<accession>A0A840GAE0</accession>
<evidence type="ECO:0000313" key="1">
    <source>
        <dbReference type="EMBL" id="MBB4226141.1"/>
    </source>
</evidence>
<proteinExistence type="predicted"/>
<evidence type="ECO:0000313" key="2">
    <source>
        <dbReference type="Proteomes" id="UP000524450"/>
    </source>
</evidence>
<protein>
    <recommendedName>
        <fullName evidence="3">ArsR family transcriptional regulator</fullName>
    </recommendedName>
</protein>
<dbReference type="AlphaFoldDB" id="A0A840GAE0"/>
<comment type="caution">
    <text evidence="1">The sequence shown here is derived from an EMBL/GenBank/DDBJ whole genome shotgun (WGS) entry which is preliminary data.</text>
</comment>
<reference evidence="1 2" key="1">
    <citation type="submission" date="2020-08" db="EMBL/GenBank/DDBJ databases">
        <title>Genomic Encyclopedia of Type Strains, Phase IV (KMG-V): Genome sequencing to study the core and pangenomes of soil and plant-associated prokaryotes.</title>
        <authorList>
            <person name="Whitman W."/>
        </authorList>
    </citation>
    <scope>NUCLEOTIDE SEQUENCE [LARGE SCALE GENOMIC DNA]</scope>
    <source>
        <strain evidence="1 2">34/80</strain>
    </source>
</reference>
<gene>
    <name evidence="1" type="ORF">GGD71_006960</name>
</gene>
<organism evidence="1 2">
    <name type="scientific">Variovorax guangxiensis</name>
    <dbReference type="NCBI Taxonomy" id="1775474"/>
    <lineage>
        <taxon>Bacteria</taxon>
        <taxon>Pseudomonadati</taxon>
        <taxon>Pseudomonadota</taxon>
        <taxon>Betaproteobacteria</taxon>
        <taxon>Burkholderiales</taxon>
        <taxon>Comamonadaceae</taxon>
        <taxon>Variovorax</taxon>
    </lineage>
</organism>
<name>A0A840GAE0_9BURK</name>
<dbReference type="EMBL" id="JACIFZ010000022">
    <property type="protein sequence ID" value="MBB4226141.1"/>
    <property type="molecule type" value="Genomic_DNA"/>
</dbReference>
<evidence type="ECO:0008006" key="3">
    <source>
        <dbReference type="Google" id="ProtNLM"/>
    </source>
</evidence>
<sequence>MPLNYLQRLEKSSLPLTVTDPDEVRKVEVLRAALLIEARLRRATGAGSVHSAIVYSITSAGMEHLRRLRRSPGSSG</sequence>
<dbReference type="Proteomes" id="UP000524450">
    <property type="component" value="Unassembled WGS sequence"/>
</dbReference>
<dbReference type="RefSeq" id="WP_184642813.1">
    <property type="nucleotide sequence ID" value="NZ_JACIFZ010000022.1"/>
</dbReference>